<evidence type="ECO:0000313" key="4">
    <source>
        <dbReference type="EMBL" id="MCL3994451.1"/>
    </source>
</evidence>
<dbReference type="RefSeq" id="WP_249459298.1">
    <property type="nucleotide sequence ID" value="NZ_JAMCCK010000018.1"/>
</dbReference>
<comment type="caution">
    <text evidence="4">The sequence shown here is derived from an EMBL/GenBank/DDBJ whole genome shotgun (WGS) entry which is preliminary data.</text>
</comment>
<dbReference type="SUPFAM" id="SSF47090">
    <property type="entry name" value="PGBD-like"/>
    <property type="match status" value="2"/>
</dbReference>
<gene>
    <name evidence="4" type="ORF">M4438_13115</name>
</gene>
<evidence type="ECO:0000313" key="5">
    <source>
        <dbReference type="Proteomes" id="UP001202052"/>
    </source>
</evidence>
<evidence type="ECO:0000256" key="1">
    <source>
        <dbReference type="SAM" id="MobiDB-lite"/>
    </source>
</evidence>
<evidence type="ECO:0000259" key="3">
    <source>
        <dbReference type="PROSITE" id="PS50943"/>
    </source>
</evidence>
<dbReference type="SUPFAM" id="SSF47413">
    <property type="entry name" value="lambda repressor-like DNA-binding domains"/>
    <property type="match status" value="1"/>
</dbReference>
<dbReference type="PROSITE" id="PS50943">
    <property type="entry name" value="HTH_CROC1"/>
    <property type="match status" value="1"/>
</dbReference>
<dbReference type="InterPro" id="IPR036366">
    <property type="entry name" value="PGBDSf"/>
</dbReference>
<keyword evidence="2" id="KW-0812">Transmembrane</keyword>
<keyword evidence="2" id="KW-1133">Transmembrane helix</keyword>
<dbReference type="Proteomes" id="UP001202052">
    <property type="component" value="Unassembled WGS sequence"/>
</dbReference>
<reference evidence="4 5" key="1">
    <citation type="submission" date="2022-05" db="EMBL/GenBank/DDBJ databases">
        <title>Genome Resource of Streptomyces lavenduligriseus GA1-1, a Strain with Broad-Spectrum Antifungal Activity against Phytopathogenic Fungi.</title>
        <authorList>
            <person name="Qi D."/>
        </authorList>
    </citation>
    <scope>NUCLEOTIDE SEQUENCE [LARGE SCALE GENOMIC DNA]</scope>
    <source>
        <strain evidence="4 5">GA1-1</strain>
    </source>
</reference>
<dbReference type="Pfam" id="PF01471">
    <property type="entry name" value="PG_binding_1"/>
    <property type="match status" value="2"/>
</dbReference>
<name>A0ABT0NTI7_9ACTN</name>
<dbReference type="InterPro" id="IPR010982">
    <property type="entry name" value="Lambda_DNA-bd_dom_sf"/>
</dbReference>
<dbReference type="InterPro" id="IPR002477">
    <property type="entry name" value="Peptidoglycan-bd-like"/>
</dbReference>
<feature type="region of interest" description="Disordered" evidence="1">
    <location>
        <begin position="96"/>
        <end position="145"/>
    </location>
</feature>
<organism evidence="4 5">
    <name type="scientific">Streptomyces lavenduligriseus</name>
    <dbReference type="NCBI Taxonomy" id="67315"/>
    <lineage>
        <taxon>Bacteria</taxon>
        <taxon>Bacillati</taxon>
        <taxon>Actinomycetota</taxon>
        <taxon>Actinomycetes</taxon>
        <taxon>Kitasatosporales</taxon>
        <taxon>Streptomycetaceae</taxon>
        <taxon>Streptomyces</taxon>
    </lineage>
</organism>
<sequence length="355" mass="37910">MREQESRAPERAPGARLALLLRRWWEEAGSATGGARPTQQALAARLGIDQTTLSRYLNPKHPLNAPPRVVEALHAQLRAPAAELEPARALCRAALEESGRQRPAGGRTATGHVERPGATPGADDSTGTAPTGAGDAVRAGGNGGWGRSRSRRLLPVLPASAVVLSFVAGIAVHALVAPVRGVPADGVPGAFRVSESPYEWPLLRMKKEDQYTRARALQHLLNAHGYKVRTDGFFGAETRDAVMDFQRKHHLVSDGKAGRDTWPELVKTVGPGSSGYMVLAVQELLDNVGQGGTVVSGQYTAVTADDMRFFQRTHHLPVTGRADPDTWLALLVRQRPPAGAPAYQRSTGMPPSPSA</sequence>
<dbReference type="CDD" id="cd00093">
    <property type="entry name" value="HTH_XRE"/>
    <property type="match status" value="1"/>
</dbReference>
<feature type="domain" description="HTH cro/C1-type" evidence="3">
    <location>
        <begin position="38"/>
        <end position="58"/>
    </location>
</feature>
<dbReference type="EMBL" id="JAMCCK010000018">
    <property type="protein sequence ID" value="MCL3994451.1"/>
    <property type="molecule type" value="Genomic_DNA"/>
</dbReference>
<protein>
    <submittedName>
        <fullName evidence="4">Peptidoglycan-binding protein</fullName>
    </submittedName>
</protein>
<feature type="transmembrane region" description="Helical" evidence="2">
    <location>
        <begin position="153"/>
        <end position="176"/>
    </location>
</feature>
<dbReference type="Gene3D" id="1.10.260.40">
    <property type="entry name" value="lambda repressor-like DNA-binding domains"/>
    <property type="match status" value="1"/>
</dbReference>
<proteinExistence type="predicted"/>
<keyword evidence="5" id="KW-1185">Reference proteome</keyword>
<dbReference type="InterPro" id="IPR001387">
    <property type="entry name" value="Cro/C1-type_HTH"/>
</dbReference>
<keyword evidence="2" id="KW-0472">Membrane</keyword>
<evidence type="ECO:0000256" key="2">
    <source>
        <dbReference type="SAM" id="Phobius"/>
    </source>
</evidence>
<dbReference type="InterPro" id="IPR036365">
    <property type="entry name" value="PGBD-like_sf"/>
</dbReference>
<accession>A0ABT0NTI7</accession>
<dbReference type="Gene3D" id="1.10.101.10">
    <property type="entry name" value="PGBD-like superfamily/PGBD"/>
    <property type="match status" value="2"/>
</dbReference>